<dbReference type="EMBL" id="MU006785">
    <property type="protein sequence ID" value="KAF2640432.1"/>
    <property type="molecule type" value="Genomic_DNA"/>
</dbReference>
<evidence type="ECO:0000256" key="1">
    <source>
        <dbReference type="SAM" id="MobiDB-lite"/>
    </source>
</evidence>
<keyword evidence="3" id="KW-1185">Reference proteome</keyword>
<name>A0A6A6RZR1_9PLEO</name>
<feature type="region of interest" description="Disordered" evidence="1">
    <location>
        <begin position="276"/>
        <end position="307"/>
    </location>
</feature>
<feature type="compositionally biased region" description="Polar residues" evidence="1">
    <location>
        <begin position="41"/>
        <end position="65"/>
    </location>
</feature>
<feature type="compositionally biased region" description="Basic and acidic residues" evidence="1">
    <location>
        <begin position="281"/>
        <end position="307"/>
    </location>
</feature>
<dbReference type="OrthoDB" id="5366332at2759"/>
<proteinExistence type="predicted"/>
<sequence>MDRTDSAFDETFGVKAHYDIPHKHRSNNVSAHERRPRKSPSKTSANSQSTTTTRPSLDTRSSTQRKSTEHRGKSTTSSDKSTKLRMHGPNSLPSSRRTSCTIVDPSRPARHYRIKSSQTVPSPTGDIDDVLALHFRSCSLFQNPSYQQAVGSGLPSPALSEPGVGAKDAINTEFGATIQQRPGTAPLIITTPYADDDGSLSDVLKEESEEDTTMHWMSPSTRRDQYKKIDKENRGLSGLVRKILPRCVSGPPTQTFYEKDKSDACSVRRYRVDVEDEEPDVKDASRQQRCKLERTSTNPEARRWGCF</sequence>
<reference evidence="2" key="1">
    <citation type="journal article" date="2020" name="Stud. Mycol.">
        <title>101 Dothideomycetes genomes: a test case for predicting lifestyles and emergence of pathogens.</title>
        <authorList>
            <person name="Haridas S."/>
            <person name="Albert R."/>
            <person name="Binder M."/>
            <person name="Bloem J."/>
            <person name="Labutti K."/>
            <person name="Salamov A."/>
            <person name="Andreopoulos B."/>
            <person name="Baker S."/>
            <person name="Barry K."/>
            <person name="Bills G."/>
            <person name="Bluhm B."/>
            <person name="Cannon C."/>
            <person name="Castanera R."/>
            <person name="Culley D."/>
            <person name="Daum C."/>
            <person name="Ezra D."/>
            <person name="Gonzalez J."/>
            <person name="Henrissat B."/>
            <person name="Kuo A."/>
            <person name="Liang C."/>
            <person name="Lipzen A."/>
            <person name="Lutzoni F."/>
            <person name="Magnuson J."/>
            <person name="Mondo S."/>
            <person name="Nolan M."/>
            <person name="Ohm R."/>
            <person name="Pangilinan J."/>
            <person name="Park H.-J."/>
            <person name="Ramirez L."/>
            <person name="Alfaro M."/>
            <person name="Sun H."/>
            <person name="Tritt A."/>
            <person name="Yoshinaga Y."/>
            <person name="Zwiers L.-H."/>
            <person name="Turgeon B."/>
            <person name="Goodwin S."/>
            <person name="Spatafora J."/>
            <person name="Crous P."/>
            <person name="Grigoriev I."/>
        </authorList>
    </citation>
    <scope>NUCLEOTIDE SEQUENCE</scope>
    <source>
        <strain evidence="2">CBS 473.64</strain>
    </source>
</reference>
<dbReference type="AlphaFoldDB" id="A0A6A6RZR1"/>
<evidence type="ECO:0000313" key="2">
    <source>
        <dbReference type="EMBL" id="KAF2640432.1"/>
    </source>
</evidence>
<feature type="region of interest" description="Disordered" evidence="1">
    <location>
        <begin position="1"/>
        <end position="121"/>
    </location>
</feature>
<gene>
    <name evidence="2" type="ORF">P280DRAFT_470095</name>
</gene>
<dbReference type="Proteomes" id="UP000799753">
    <property type="component" value="Unassembled WGS sequence"/>
</dbReference>
<feature type="compositionally biased region" description="Polar residues" evidence="1">
    <location>
        <begin position="91"/>
        <end position="101"/>
    </location>
</feature>
<accession>A0A6A6RZR1</accession>
<organism evidence="2 3">
    <name type="scientific">Massarina eburnea CBS 473.64</name>
    <dbReference type="NCBI Taxonomy" id="1395130"/>
    <lineage>
        <taxon>Eukaryota</taxon>
        <taxon>Fungi</taxon>
        <taxon>Dikarya</taxon>
        <taxon>Ascomycota</taxon>
        <taxon>Pezizomycotina</taxon>
        <taxon>Dothideomycetes</taxon>
        <taxon>Pleosporomycetidae</taxon>
        <taxon>Pleosporales</taxon>
        <taxon>Massarineae</taxon>
        <taxon>Massarinaceae</taxon>
        <taxon>Massarina</taxon>
    </lineage>
</organism>
<protein>
    <submittedName>
        <fullName evidence="2">Uncharacterized protein</fullName>
    </submittedName>
</protein>
<evidence type="ECO:0000313" key="3">
    <source>
        <dbReference type="Proteomes" id="UP000799753"/>
    </source>
</evidence>